<sequence>MSPHPSDADSAASVRLVRNATLLVSLGGTRLLVDPMLGAAGVDPPVQNTPNERRNPLVDRPDVDLAHDAVLVTHRHNDHFDDAARERLDADVPLVVHPEQADDFREEGFTDVRPLDGDVRVDGLTLTPTPARHGHGDLAAAMAPVTGALVRVSGDGRDGAEGDAAGDDRGDGPTLYLAGDTVWYEGVADTLASAAPDAVVLNAGAARFVDGEPITMDAADVRRTRDAAPADATVAAVHMEAINHCLLTRAELREAVDGVAVPDDGEALRLD</sequence>
<dbReference type="Pfam" id="PF12706">
    <property type="entry name" value="Lactamase_B_2"/>
    <property type="match status" value="1"/>
</dbReference>
<dbReference type="PANTHER" id="PTHR43546">
    <property type="entry name" value="UPF0173 METAL-DEPENDENT HYDROLASE MJ1163-RELATED"/>
    <property type="match status" value="1"/>
</dbReference>
<dbReference type="GeneID" id="81126221"/>
<feature type="region of interest" description="Disordered" evidence="2">
    <location>
        <begin position="40"/>
        <end position="59"/>
    </location>
</feature>
<reference evidence="4 5" key="1">
    <citation type="journal article" date="2019" name="Int. J. Syst. Evol. Microbiol.">
        <title>The Global Catalogue of Microorganisms (GCM) 10K type strain sequencing project: providing services to taxonomists for standard genome sequencing and annotation.</title>
        <authorList>
            <consortium name="The Broad Institute Genomics Platform"/>
            <consortium name="The Broad Institute Genome Sequencing Center for Infectious Disease"/>
            <person name="Wu L."/>
            <person name="Ma J."/>
        </authorList>
    </citation>
    <scope>NUCLEOTIDE SEQUENCE [LARGE SCALE GENOMIC DNA]</scope>
    <source>
        <strain evidence="4 5">DT31</strain>
    </source>
</reference>
<keyword evidence="1" id="KW-0378">Hydrolase</keyword>
<dbReference type="InterPro" id="IPR050114">
    <property type="entry name" value="UPF0173_UPF0282_UlaG_hydrolase"/>
</dbReference>
<protein>
    <submittedName>
        <fullName evidence="4">MBL fold metallo-hydrolase</fullName>
    </submittedName>
</protein>
<gene>
    <name evidence="4" type="ORF">ACFQL9_13500</name>
</gene>
<dbReference type="SUPFAM" id="SSF56281">
    <property type="entry name" value="Metallo-hydrolase/oxidoreductase"/>
    <property type="match status" value="1"/>
</dbReference>
<dbReference type="RefSeq" id="WP_284031337.1">
    <property type="nucleotide sequence ID" value="NZ_CP126154.1"/>
</dbReference>
<name>A0ABD5WBI3_9EURY</name>
<dbReference type="PANTHER" id="PTHR43546:SF9">
    <property type="entry name" value="L-ASCORBATE-6-PHOSPHATE LACTONASE ULAG-RELATED"/>
    <property type="match status" value="1"/>
</dbReference>
<keyword evidence="5" id="KW-1185">Reference proteome</keyword>
<evidence type="ECO:0000313" key="4">
    <source>
        <dbReference type="EMBL" id="MFC7070664.1"/>
    </source>
</evidence>
<accession>A0ABD5WBI3</accession>
<dbReference type="Gene3D" id="3.60.15.10">
    <property type="entry name" value="Ribonuclease Z/Hydroxyacylglutathione hydrolase-like"/>
    <property type="match status" value="1"/>
</dbReference>
<evidence type="ECO:0000313" key="5">
    <source>
        <dbReference type="Proteomes" id="UP001596461"/>
    </source>
</evidence>
<dbReference type="Proteomes" id="UP001596461">
    <property type="component" value="Unassembled WGS sequence"/>
</dbReference>
<dbReference type="AlphaFoldDB" id="A0ABD5WBI3"/>
<feature type="domain" description="Metallo-beta-lactamase" evidence="3">
    <location>
        <begin position="29"/>
        <end position="229"/>
    </location>
</feature>
<comment type="caution">
    <text evidence="4">The sequence shown here is derived from an EMBL/GenBank/DDBJ whole genome shotgun (WGS) entry which is preliminary data.</text>
</comment>
<evidence type="ECO:0000259" key="3">
    <source>
        <dbReference type="Pfam" id="PF12706"/>
    </source>
</evidence>
<evidence type="ECO:0000256" key="1">
    <source>
        <dbReference type="ARBA" id="ARBA00022801"/>
    </source>
</evidence>
<organism evidence="4 5">
    <name type="scientific">Halobaculum lipolyticum</name>
    <dbReference type="NCBI Taxonomy" id="3032001"/>
    <lineage>
        <taxon>Archaea</taxon>
        <taxon>Methanobacteriati</taxon>
        <taxon>Methanobacteriota</taxon>
        <taxon>Stenosarchaea group</taxon>
        <taxon>Halobacteria</taxon>
        <taxon>Halobacteriales</taxon>
        <taxon>Haloferacaceae</taxon>
        <taxon>Halobaculum</taxon>
    </lineage>
</organism>
<dbReference type="GO" id="GO:0016787">
    <property type="term" value="F:hydrolase activity"/>
    <property type="evidence" value="ECO:0007669"/>
    <property type="project" value="UniProtKB-KW"/>
</dbReference>
<dbReference type="InterPro" id="IPR036866">
    <property type="entry name" value="RibonucZ/Hydroxyglut_hydro"/>
</dbReference>
<dbReference type="InterPro" id="IPR001279">
    <property type="entry name" value="Metallo-B-lactamas"/>
</dbReference>
<proteinExistence type="predicted"/>
<evidence type="ECO:0000256" key="2">
    <source>
        <dbReference type="SAM" id="MobiDB-lite"/>
    </source>
</evidence>
<dbReference type="EMBL" id="JBHTAH010000013">
    <property type="protein sequence ID" value="MFC7070664.1"/>
    <property type="molecule type" value="Genomic_DNA"/>
</dbReference>